<accession>A0ABN3VC42</accession>
<protein>
    <submittedName>
        <fullName evidence="1">Uncharacterized protein</fullName>
    </submittedName>
</protein>
<evidence type="ECO:0000313" key="2">
    <source>
        <dbReference type="Proteomes" id="UP001500979"/>
    </source>
</evidence>
<dbReference type="RefSeq" id="WP_344679675.1">
    <property type="nucleotide sequence ID" value="NZ_BAAAUX010000011.1"/>
</dbReference>
<proteinExistence type="predicted"/>
<reference evidence="1 2" key="1">
    <citation type="journal article" date="2019" name="Int. J. Syst. Evol. Microbiol.">
        <title>The Global Catalogue of Microorganisms (GCM) 10K type strain sequencing project: providing services to taxonomists for standard genome sequencing and annotation.</title>
        <authorList>
            <consortium name="The Broad Institute Genomics Platform"/>
            <consortium name="The Broad Institute Genome Sequencing Center for Infectious Disease"/>
            <person name="Wu L."/>
            <person name="Ma J."/>
        </authorList>
    </citation>
    <scope>NUCLEOTIDE SEQUENCE [LARGE SCALE GENOMIC DNA]</scope>
    <source>
        <strain evidence="1 2">JCM 9383</strain>
    </source>
</reference>
<comment type="caution">
    <text evidence="1">The sequence shown here is derived from an EMBL/GenBank/DDBJ whole genome shotgun (WGS) entry which is preliminary data.</text>
</comment>
<dbReference type="EMBL" id="BAAAUX010000011">
    <property type="protein sequence ID" value="GAA2788721.1"/>
    <property type="molecule type" value="Genomic_DNA"/>
</dbReference>
<name>A0ABN3VC42_9PSEU</name>
<sequence length="47" mass="5157">MKSLWRRAMVGIAVAVPAFLAIEPVASARLSLNHNETVLQPQQEESP</sequence>
<dbReference type="Proteomes" id="UP001500979">
    <property type="component" value="Unassembled WGS sequence"/>
</dbReference>
<gene>
    <name evidence="1" type="ORF">GCM10010470_24200</name>
</gene>
<keyword evidence="2" id="KW-1185">Reference proteome</keyword>
<organism evidence="1 2">
    <name type="scientific">Saccharopolyspora taberi</name>
    <dbReference type="NCBI Taxonomy" id="60895"/>
    <lineage>
        <taxon>Bacteria</taxon>
        <taxon>Bacillati</taxon>
        <taxon>Actinomycetota</taxon>
        <taxon>Actinomycetes</taxon>
        <taxon>Pseudonocardiales</taxon>
        <taxon>Pseudonocardiaceae</taxon>
        <taxon>Saccharopolyspora</taxon>
    </lineage>
</organism>
<evidence type="ECO:0000313" key="1">
    <source>
        <dbReference type="EMBL" id="GAA2788721.1"/>
    </source>
</evidence>